<evidence type="ECO:0000256" key="1">
    <source>
        <dbReference type="SAM" id="MobiDB-lite"/>
    </source>
</evidence>
<comment type="caution">
    <text evidence="2">The sequence shown here is derived from an EMBL/GenBank/DDBJ whole genome shotgun (WGS) entry which is preliminary data.</text>
</comment>
<sequence>MVAQSSQSLPSYQRGHPNPRSPGYGGAVVTEPALISARTPNPSFPWLWWRSRHRACPHISEDTQTLVPLVMVAQSSQSLPSYQRGHPIPRSPGYGGAVVTEPALISARTPKPSFPWLWWRSRHRACPHISEDTQTLVPLVMVAQSSQSLPSYQRGHRNPRSPGYGGAVVTEPALISARTPKPSFPWLWWRSRHRACPHISEDTQTLVPLVMVAQSSQSLPSYQRGHPNPRSPGYGGAVVTEPALISVRTPNPSFSWLWWRSRHRACPHISEDTETLVLLVMVAQSSQSLPSYQRGHPNPRSPGYGGAVVTEPALISVRTPKPSFPWLWWRSRHRACPHISEDTQTLVLLVMVAESSQSLPPYQRGHPNPRSPGYGGAVVTEPALISARTPKPSFPWLWWRSRHRACPHISEDTQTLVPLVMVAQSSQSLPSYQRGHPNPRSPDYGGAVVTEPAPISVRTFPRRLHPETFRNLRSACGVFCLMCKKEVVEG</sequence>
<dbReference type="EMBL" id="JAWDGP010007099">
    <property type="protein sequence ID" value="KAK3729978.1"/>
    <property type="molecule type" value="Genomic_DNA"/>
</dbReference>
<protein>
    <submittedName>
        <fullName evidence="2">Uncharacterized protein</fullName>
    </submittedName>
</protein>
<gene>
    <name evidence="2" type="ORF">RRG08_051948</name>
</gene>
<dbReference type="Proteomes" id="UP001283361">
    <property type="component" value="Unassembled WGS sequence"/>
</dbReference>
<name>A0AAE0Y2C7_9GAST</name>
<accession>A0AAE0Y2C7</accession>
<evidence type="ECO:0000313" key="3">
    <source>
        <dbReference type="Proteomes" id="UP001283361"/>
    </source>
</evidence>
<evidence type="ECO:0000313" key="2">
    <source>
        <dbReference type="EMBL" id="KAK3729978.1"/>
    </source>
</evidence>
<dbReference type="AlphaFoldDB" id="A0AAE0Y2C7"/>
<feature type="region of interest" description="Disordered" evidence="1">
    <location>
        <begin position="1"/>
        <end position="27"/>
    </location>
</feature>
<feature type="compositionally biased region" description="Polar residues" evidence="1">
    <location>
        <begin position="1"/>
        <end position="11"/>
    </location>
</feature>
<organism evidence="2 3">
    <name type="scientific">Elysia crispata</name>
    <name type="common">lettuce slug</name>
    <dbReference type="NCBI Taxonomy" id="231223"/>
    <lineage>
        <taxon>Eukaryota</taxon>
        <taxon>Metazoa</taxon>
        <taxon>Spiralia</taxon>
        <taxon>Lophotrochozoa</taxon>
        <taxon>Mollusca</taxon>
        <taxon>Gastropoda</taxon>
        <taxon>Heterobranchia</taxon>
        <taxon>Euthyneura</taxon>
        <taxon>Panpulmonata</taxon>
        <taxon>Sacoglossa</taxon>
        <taxon>Placobranchoidea</taxon>
        <taxon>Plakobranchidae</taxon>
        <taxon>Elysia</taxon>
    </lineage>
</organism>
<keyword evidence="3" id="KW-1185">Reference proteome</keyword>
<reference evidence="2" key="1">
    <citation type="journal article" date="2023" name="G3 (Bethesda)">
        <title>A reference genome for the long-term kleptoplast-retaining sea slug Elysia crispata morphotype clarki.</title>
        <authorList>
            <person name="Eastman K.E."/>
            <person name="Pendleton A.L."/>
            <person name="Shaikh M.A."/>
            <person name="Suttiyut T."/>
            <person name="Ogas R."/>
            <person name="Tomko P."/>
            <person name="Gavelis G."/>
            <person name="Widhalm J.R."/>
            <person name="Wisecaver J.H."/>
        </authorList>
    </citation>
    <scope>NUCLEOTIDE SEQUENCE</scope>
    <source>
        <strain evidence="2">ECLA1</strain>
    </source>
</reference>
<proteinExistence type="predicted"/>